<evidence type="ECO:0000256" key="1">
    <source>
        <dbReference type="SAM" id="Phobius"/>
    </source>
</evidence>
<dbReference type="InterPro" id="IPR029033">
    <property type="entry name" value="His_PPase_superfam"/>
</dbReference>
<evidence type="ECO:0000313" key="2">
    <source>
        <dbReference type="EMBL" id="CAB0031816.1"/>
    </source>
</evidence>
<reference evidence="2 3" key="1">
    <citation type="submission" date="2020-02" db="EMBL/GenBank/DDBJ databases">
        <authorList>
            <person name="Ferguson B K."/>
        </authorList>
    </citation>
    <scope>NUCLEOTIDE SEQUENCE [LARGE SCALE GENOMIC DNA]</scope>
</reference>
<dbReference type="OrthoDB" id="10017393at2759"/>
<proteinExistence type="predicted"/>
<keyword evidence="1" id="KW-0812">Transmembrane</keyword>
<dbReference type="Gene3D" id="3.40.50.1240">
    <property type="entry name" value="Phosphoglycerate mutase-like"/>
    <property type="match status" value="1"/>
</dbReference>
<organism evidence="2 3">
    <name type="scientific">Trichogramma brassicae</name>
    <dbReference type="NCBI Taxonomy" id="86971"/>
    <lineage>
        <taxon>Eukaryota</taxon>
        <taxon>Metazoa</taxon>
        <taxon>Ecdysozoa</taxon>
        <taxon>Arthropoda</taxon>
        <taxon>Hexapoda</taxon>
        <taxon>Insecta</taxon>
        <taxon>Pterygota</taxon>
        <taxon>Neoptera</taxon>
        <taxon>Endopterygota</taxon>
        <taxon>Hymenoptera</taxon>
        <taxon>Apocrita</taxon>
        <taxon>Proctotrupomorpha</taxon>
        <taxon>Chalcidoidea</taxon>
        <taxon>Trichogrammatidae</taxon>
        <taxon>Trichogramma</taxon>
    </lineage>
</organism>
<sequence>MNYVSRFGAELKRVQSSAEYLKNARKFDQLKKESRLTGREMKDLYSMYKLYHLFYAERAMNLKLPEWADYYYPNGPLKDVALFIYKTYSYNDVLKKLKRRIEGNRERKRKSDPRVVSCSPRAAAEIQQISVKAQEPPPAMLKLHNIADKEDGWIQVVSSMVNVIPMFNPLGASVITLMLDDCPLPSKIYTTSRMPSWKTRATSKLQQHQARLSVYTHHEELSLGRAALVLLLFAKAHAAVVFSVYYYILN</sequence>
<dbReference type="SUPFAM" id="SSF53254">
    <property type="entry name" value="Phosphoglycerate mutase-like"/>
    <property type="match status" value="1"/>
</dbReference>
<dbReference type="AlphaFoldDB" id="A0A6H5I9N7"/>
<keyword evidence="3" id="KW-1185">Reference proteome</keyword>
<gene>
    <name evidence="2" type="ORF">TBRA_LOCUS3778</name>
</gene>
<dbReference type="Proteomes" id="UP000479190">
    <property type="component" value="Unassembled WGS sequence"/>
</dbReference>
<dbReference type="EMBL" id="CADCXV010000656">
    <property type="protein sequence ID" value="CAB0031816.1"/>
    <property type="molecule type" value="Genomic_DNA"/>
</dbReference>
<dbReference type="GO" id="GO:0016791">
    <property type="term" value="F:phosphatase activity"/>
    <property type="evidence" value="ECO:0007669"/>
    <property type="project" value="UniProtKB-ARBA"/>
</dbReference>
<accession>A0A6H5I9N7</accession>
<keyword evidence="1" id="KW-1133">Transmembrane helix</keyword>
<evidence type="ECO:0000313" key="3">
    <source>
        <dbReference type="Proteomes" id="UP000479190"/>
    </source>
</evidence>
<name>A0A6H5I9N7_9HYME</name>
<keyword evidence="1" id="KW-0472">Membrane</keyword>
<feature type="transmembrane region" description="Helical" evidence="1">
    <location>
        <begin position="226"/>
        <end position="248"/>
    </location>
</feature>
<protein>
    <submittedName>
        <fullName evidence="2">Uncharacterized protein</fullName>
    </submittedName>
</protein>